<dbReference type="GO" id="GO:0042602">
    <property type="term" value="F:riboflavin reductase (NADPH) activity"/>
    <property type="evidence" value="ECO:0007669"/>
    <property type="project" value="TreeGrafter"/>
</dbReference>
<keyword evidence="1" id="KW-0560">Oxidoreductase</keyword>
<dbReference type="Proteomes" id="UP000606172">
    <property type="component" value="Unassembled WGS sequence"/>
</dbReference>
<dbReference type="PANTHER" id="PTHR30466:SF1">
    <property type="entry name" value="FMN REDUCTASE (NADH) RUTF"/>
    <property type="match status" value="1"/>
</dbReference>
<accession>A0A919RHX1</accession>
<reference evidence="3" key="1">
    <citation type="submission" date="2021-01" db="EMBL/GenBank/DDBJ databases">
        <title>Whole genome shotgun sequence of Sinosporangium siamense NBRC 109515.</title>
        <authorList>
            <person name="Komaki H."/>
            <person name="Tamura T."/>
        </authorList>
    </citation>
    <scope>NUCLEOTIDE SEQUENCE</scope>
    <source>
        <strain evidence="3">NBRC 109515</strain>
    </source>
</reference>
<dbReference type="AlphaFoldDB" id="A0A919RHX1"/>
<dbReference type="InterPro" id="IPR050268">
    <property type="entry name" value="NADH-dep_flavin_reductase"/>
</dbReference>
<organism evidence="3 4">
    <name type="scientific">Sinosporangium siamense</name>
    <dbReference type="NCBI Taxonomy" id="1367973"/>
    <lineage>
        <taxon>Bacteria</taxon>
        <taxon>Bacillati</taxon>
        <taxon>Actinomycetota</taxon>
        <taxon>Actinomycetes</taxon>
        <taxon>Streptosporangiales</taxon>
        <taxon>Streptosporangiaceae</taxon>
        <taxon>Sinosporangium</taxon>
    </lineage>
</organism>
<evidence type="ECO:0000313" key="3">
    <source>
        <dbReference type="EMBL" id="GII93125.1"/>
    </source>
</evidence>
<dbReference type="Pfam" id="PF01613">
    <property type="entry name" value="Flavin_Reduct"/>
    <property type="match status" value="1"/>
</dbReference>
<dbReference type="InterPro" id="IPR012349">
    <property type="entry name" value="Split_barrel_FMN-bd"/>
</dbReference>
<feature type="domain" description="Flavin reductase like" evidence="2">
    <location>
        <begin position="52"/>
        <end position="199"/>
    </location>
</feature>
<evidence type="ECO:0000313" key="4">
    <source>
        <dbReference type="Proteomes" id="UP000606172"/>
    </source>
</evidence>
<proteinExistence type="predicted"/>
<dbReference type="EMBL" id="BOOW01000020">
    <property type="protein sequence ID" value="GII93125.1"/>
    <property type="molecule type" value="Genomic_DNA"/>
</dbReference>
<dbReference type="RefSeq" id="WP_239128959.1">
    <property type="nucleotide sequence ID" value="NZ_BOOW01000020.1"/>
</dbReference>
<dbReference type="SUPFAM" id="SSF50475">
    <property type="entry name" value="FMN-binding split barrel"/>
    <property type="match status" value="1"/>
</dbReference>
<keyword evidence="3" id="KW-0503">Monooxygenase</keyword>
<dbReference type="SMART" id="SM00903">
    <property type="entry name" value="Flavin_Reduct"/>
    <property type="match status" value="1"/>
</dbReference>
<keyword evidence="4" id="KW-1185">Reference proteome</keyword>
<name>A0A919RHX1_9ACTN</name>
<dbReference type="Gene3D" id="2.30.110.10">
    <property type="entry name" value="Electron Transport, Fmn-binding Protein, Chain A"/>
    <property type="match status" value="1"/>
</dbReference>
<gene>
    <name evidence="3" type="ORF">Ssi02_33560</name>
</gene>
<evidence type="ECO:0000259" key="2">
    <source>
        <dbReference type="SMART" id="SM00903"/>
    </source>
</evidence>
<dbReference type="GO" id="GO:0004497">
    <property type="term" value="F:monooxygenase activity"/>
    <property type="evidence" value="ECO:0007669"/>
    <property type="project" value="UniProtKB-KW"/>
</dbReference>
<dbReference type="PANTHER" id="PTHR30466">
    <property type="entry name" value="FLAVIN REDUCTASE"/>
    <property type="match status" value="1"/>
</dbReference>
<comment type="caution">
    <text evidence="3">The sequence shown here is derived from an EMBL/GenBank/DDBJ whole genome shotgun (WGS) entry which is preliminary data.</text>
</comment>
<sequence length="200" mass="22065">MRSSDQRPSPRRPHLPAWSHEQPLEWMLWPPPAVSHARVEQELAQDAFRRVVGRFATGVTVITTRLDGVDHAMTVNSFTSVSLDPLLVLFCPDRRSRFHDVVLKAGVWGVSVLADTMESASSEFARRGRDLSRPLEGYGYRRGSLGVALLDGAVATLACRTSAVHDGGDHSIVVGSVVEMHSGAAETSPLLYYEGRYRRL</sequence>
<dbReference type="GO" id="GO:0010181">
    <property type="term" value="F:FMN binding"/>
    <property type="evidence" value="ECO:0007669"/>
    <property type="project" value="InterPro"/>
</dbReference>
<protein>
    <submittedName>
        <fullName evidence="3">Monooxygenase</fullName>
    </submittedName>
</protein>
<dbReference type="InterPro" id="IPR002563">
    <property type="entry name" value="Flavin_Rdtase-like_dom"/>
</dbReference>
<evidence type="ECO:0000256" key="1">
    <source>
        <dbReference type="ARBA" id="ARBA00023002"/>
    </source>
</evidence>